<comment type="subcellular location">
    <subcellularLocation>
        <location evidence="1">Membrane</location>
        <topology evidence="1">Single-pass membrane protein</topology>
    </subcellularLocation>
</comment>
<evidence type="ECO:0000313" key="6">
    <source>
        <dbReference type="EMBL" id="RAV98309.1"/>
    </source>
</evidence>
<accession>A0A364XVF9</accession>
<comment type="caution">
    <text evidence="6">The sequence shown here is derived from an EMBL/GenBank/DDBJ whole genome shotgun (WGS) entry which is preliminary data.</text>
</comment>
<dbReference type="InterPro" id="IPR023353">
    <property type="entry name" value="LemA-like_dom_sf"/>
</dbReference>
<dbReference type="InterPro" id="IPR007156">
    <property type="entry name" value="MamQ_LemA"/>
</dbReference>
<gene>
    <name evidence="6" type="ORF">DQQ10_24480</name>
</gene>
<dbReference type="Proteomes" id="UP000251889">
    <property type="component" value="Unassembled WGS sequence"/>
</dbReference>
<dbReference type="OrthoDB" id="977766at2"/>
<keyword evidence="7" id="KW-1185">Reference proteome</keyword>
<reference evidence="6 7" key="1">
    <citation type="submission" date="2018-06" db="EMBL/GenBank/DDBJ databases">
        <title>Chryseolinea flavus sp. nov., a member of the phylum Bacteroidetes isolated from soil.</title>
        <authorList>
            <person name="Li Y."/>
            <person name="Wang J."/>
        </authorList>
    </citation>
    <scope>NUCLEOTIDE SEQUENCE [LARGE SCALE GENOMIC DNA]</scope>
    <source>
        <strain evidence="6 7">SDU1-6</strain>
    </source>
</reference>
<comment type="similarity">
    <text evidence="2">Belongs to the LemA family.</text>
</comment>
<name>A0A364XVF9_9BACT</name>
<dbReference type="Pfam" id="PF04011">
    <property type="entry name" value="LemA"/>
    <property type="match status" value="1"/>
</dbReference>
<sequence length="203" mass="23135">MKTLFSGALVACFGILCLSCSQSERRTEETAFTKQDSVVDFYLAYQDSILQAWNVMINDDNKKINAMRSLLHELSVSNPEQREDLSHFQERLDNLVQLRYDQRSIANKDAVEEYDFASSSLVAELLSTAETQPEFAYNATLQTLAEEIRLADERVGNYRADYDAIVAGYNTFLEQNKMFLSDIAPDSTLEKKPLFQMVSEELP</sequence>
<dbReference type="EMBL" id="QMFY01000019">
    <property type="protein sequence ID" value="RAV98309.1"/>
    <property type="molecule type" value="Genomic_DNA"/>
</dbReference>
<evidence type="ECO:0000256" key="4">
    <source>
        <dbReference type="ARBA" id="ARBA00022989"/>
    </source>
</evidence>
<evidence type="ECO:0008006" key="8">
    <source>
        <dbReference type="Google" id="ProtNLM"/>
    </source>
</evidence>
<dbReference type="AlphaFoldDB" id="A0A364XVF9"/>
<organism evidence="6 7">
    <name type="scientific">Pseudochryseolinea flava</name>
    <dbReference type="NCBI Taxonomy" id="2059302"/>
    <lineage>
        <taxon>Bacteria</taxon>
        <taxon>Pseudomonadati</taxon>
        <taxon>Bacteroidota</taxon>
        <taxon>Cytophagia</taxon>
        <taxon>Cytophagales</taxon>
        <taxon>Fulvivirgaceae</taxon>
        <taxon>Pseudochryseolinea</taxon>
    </lineage>
</organism>
<evidence type="ECO:0000256" key="5">
    <source>
        <dbReference type="ARBA" id="ARBA00023136"/>
    </source>
</evidence>
<proteinExistence type="inferred from homology"/>
<evidence type="ECO:0000313" key="7">
    <source>
        <dbReference type="Proteomes" id="UP000251889"/>
    </source>
</evidence>
<dbReference type="RefSeq" id="WP_112749575.1">
    <property type="nucleotide sequence ID" value="NZ_QMFY01000019.1"/>
</dbReference>
<keyword evidence="5" id="KW-0472">Membrane</keyword>
<evidence type="ECO:0000256" key="3">
    <source>
        <dbReference type="ARBA" id="ARBA00022692"/>
    </source>
</evidence>
<evidence type="ECO:0000256" key="1">
    <source>
        <dbReference type="ARBA" id="ARBA00004167"/>
    </source>
</evidence>
<keyword evidence="3" id="KW-0812">Transmembrane</keyword>
<dbReference type="SUPFAM" id="SSF140478">
    <property type="entry name" value="LemA-like"/>
    <property type="match status" value="1"/>
</dbReference>
<protein>
    <recommendedName>
        <fullName evidence="8">LemA family protein</fullName>
    </recommendedName>
</protein>
<keyword evidence="4" id="KW-1133">Transmembrane helix</keyword>
<dbReference type="GO" id="GO:0016020">
    <property type="term" value="C:membrane"/>
    <property type="evidence" value="ECO:0007669"/>
    <property type="project" value="UniProtKB-SubCell"/>
</dbReference>
<evidence type="ECO:0000256" key="2">
    <source>
        <dbReference type="ARBA" id="ARBA00008854"/>
    </source>
</evidence>
<dbReference type="Gene3D" id="1.20.1440.20">
    <property type="entry name" value="LemA-like domain"/>
    <property type="match status" value="1"/>
</dbReference>